<organism evidence="2 3">
    <name type="scientific">Geotalea uraniireducens</name>
    <dbReference type="NCBI Taxonomy" id="351604"/>
    <lineage>
        <taxon>Bacteria</taxon>
        <taxon>Pseudomonadati</taxon>
        <taxon>Thermodesulfobacteriota</taxon>
        <taxon>Desulfuromonadia</taxon>
        <taxon>Geobacterales</taxon>
        <taxon>Geobacteraceae</taxon>
        <taxon>Geotalea</taxon>
    </lineage>
</organism>
<reference evidence="2 3" key="1">
    <citation type="submission" date="2022-12" db="EMBL/GenBank/DDBJ databases">
        <title>Polyphasic characterization of Geotalea uranireducens NIT-SL11 newly isolated from a complex of sewage sludge and microbially reduced graphene oxide.</title>
        <authorList>
            <person name="Xie L."/>
            <person name="Yoshida N."/>
            <person name="Meng L."/>
        </authorList>
    </citation>
    <scope>NUCLEOTIDE SEQUENCE [LARGE SCALE GENOMIC DNA]</scope>
    <source>
        <strain evidence="2 3">NIT-SL11</strain>
    </source>
</reference>
<sequence>MTINLDRDETVRLEGDARGAIIACLAGVLWITQEGDATDHLVEAGGQFTVERQGLVLVEARRDAQLAIRGVQLSEAAGPSANRRRSFSPVHRVSIPSGV</sequence>
<evidence type="ECO:0000313" key="2">
    <source>
        <dbReference type="EMBL" id="BDV41099.1"/>
    </source>
</evidence>
<feature type="region of interest" description="Disordered" evidence="1">
    <location>
        <begin position="77"/>
        <end position="99"/>
    </location>
</feature>
<proteinExistence type="predicted"/>
<keyword evidence="3" id="KW-1185">Reference proteome</keyword>
<evidence type="ECO:0000256" key="1">
    <source>
        <dbReference type="SAM" id="MobiDB-lite"/>
    </source>
</evidence>
<dbReference type="EMBL" id="AP027151">
    <property type="protein sequence ID" value="BDV41099.1"/>
    <property type="molecule type" value="Genomic_DNA"/>
</dbReference>
<gene>
    <name evidence="2" type="ORF">GURASL_00220</name>
</gene>
<protein>
    <recommendedName>
        <fullName evidence="4">DUF2917 domain-containing protein</fullName>
    </recommendedName>
</protein>
<dbReference type="InterPro" id="IPR021317">
    <property type="entry name" value="DUF2917"/>
</dbReference>
<dbReference type="Pfam" id="PF11142">
    <property type="entry name" value="DUF2917"/>
    <property type="match status" value="1"/>
</dbReference>
<evidence type="ECO:0008006" key="4">
    <source>
        <dbReference type="Google" id="ProtNLM"/>
    </source>
</evidence>
<accession>A0ABN6VML7</accession>
<dbReference type="Proteomes" id="UP001317705">
    <property type="component" value="Chromosome"/>
</dbReference>
<evidence type="ECO:0000313" key="3">
    <source>
        <dbReference type="Proteomes" id="UP001317705"/>
    </source>
</evidence>
<dbReference type="RefSeq" id="WP_282001047.1">
    <property type="nucleotide sequence ID" value="NZ_AP027151.1"/>
</dbReference>
<name>A0ABN6VML7_9BACT</name>